<dbReference type="OrthoDB" id="468246at2"/>
<evidence type="ECO:0000313" key="2">
    <source>
        <dbReference type="EMBL" id="AFZ37705.1"/>
    </source>
</evidence>
<dbReference type="KEGG" id="scs:Sta7437_4232"/>
<dbReference type="EMBL" id="CP003653">
    <property type="protein sequence ID" value="AFZ37705.1"/>
    <property type="molecule type" value="Genomic_DNA"/>
</dbReference>
<protein>
    <submittedName>
        <fullName evidence="2">Uncharacterized protein</fullName>
    </submittedName>
</protein>
<keyword evidence="1" id="KW-0812">Transmembrane</keyword>
<proteinExistence type="predicted"/>
<sequence>MSNFSLDPAVYPLLIFHCFIGAIAALLAKHKGYNFLLWLILGLIGGTFAFMGIIVMKDQTKESDAAK</sequence>
<keyword evidence="1" id="KW-0472">Membrane</keyword>
<feature type="transmembrane region" description="Helical" evidence="1">
    <location>
        <begin position="35"/>
        <end position="56"/>
    </location>
</feature>
<dbReference type="RefSeq" id="WP_015195359.1">
    <property type="nucleotide sequence ID" value="NC_019748.1"/>
</dbReference>
<accession>K9XYM5</accession>
<dbReference type="HOGENOM" id="CLU_204727_0_0_3"/>
<gene>
    <name evidence="2" type="ordered locus">Sta7437_4232</name>
</gene>
<feature type="transmembrane region" description="Helical" evidence="1">
    <location>
        <begin position="12"/>
        <end position="28"/>
    </location>
</feature>
<dbReference type="Proteomes" id="UP000010473">
    <property type="component" value="Chromosome"/>
</dbReference>
<organism evidence="2 3">
    <name type="scientific">Stanieria cyanosphaera (strain ATCC 29371 / PCC 7437)</name>
    <dbReference type="NCBI Taxonomy" id="111780"/>
    <lineage>
        <taxon>Bacteria</taxon>
        <taxon>Bacillati</taxon>
        <taxon>Cyanobacteriota</taxon>
        <taxon>Cyanophyceae</taxon>
        <taxon>Pleurocapsales</taxon>
        <taxon>Dermocarpellaceae</taxon>
        <taxon>Stanieria</taxon>
    </lineage>
</organism>
<keyword evidence="1" id="KW-1133">Transmembrane helix</keyword>
<evidence type="ECO:0000256" key="1">
    <source>
        <dbReference type="SAM" id="Phobius"/>
    </source>
</evidence>
<evidence type="ECO:0000313" key="3">
    <source>
        <dbReference type="Proteomes" id="UP000010473"/>
    </source>
</evidence>
<dbReference type="AlphaFoldDB" id="K9XYM5"/>
<keyword evidence="3" id="KW-1185">Reference proteome</keyword>
<reference evidence="3" key="1">
    <citation type="journal article" date="2013" name="Proc. Natl. Acad. Sci. U.S.A.">
        <title>Improving the coverage of the cyanobacterial phylum using diversity-driven genome sequencing.</title>
        <authorList>
            <person name="Shih P.M."/>
            <person name="Wu D."/>
            <person name="Latifi A."/>
            <person name="Axen S.D."/>
            <person name="Fewer D.P."/>
            <person name="Talla E."/>
            <person name="Calteau A."/>
            <person name="Cai F."/>
            <person name="Tandeau de Marsac N."/>
            <person name="Rippka R."/>
            <person name="Herdman M."/>
            <person name="Sivonen K."/>
            <person name="Coursin T."/>
            <person name="Laurent T."/>
            <person name="Goodwin L."/>
            <person name="Nolan M."/>
            <person name="Davenport K.W."/>
            <person name="Han C.S."/>
            <person name="Rubin E.M."/>
            <person name="Eisen J.A."/>
            <person name="Woyke T."/>
            <person name="Gugger M."/>
            <person name="Kerfeld C.A."/>
        </authorList>
    </citation>
    <scope>NUCLEOTIDE SEQUENCE [LARGE SCALE GENOMIC DNA]</scope>
    <source>
        <strain evidence="3">ATCC 29371 / PCC 7437</strain>
    </source>
</reference>
<name>K9XYM5_STAC7</name>